<protein>
    <submittedName>
        <fullName evidence="2">Uncharacterized protein</fullName>
    </submittedName>
</protein>
<reference evidence="2 3" key="1">
    <citation type="submission" date="2019-12" db="EMBL/GenBank/DDBJ databases">
        <title>Hymenobacter sp. HMF4947 Genome sequencing and assembly.</title>
        <authorList>
            <person name="Kang H."/>
            <person name="Cha I."/>
            <person name="Kim H."/>
            <person name="Joh K."/>
        </authorList>
    </citation>
    <scope>NUCLEOTIDE SEQUENCE [LARGE SCALE GENOMIC DNA]</scope>
    <source>
        <strain evidence="2 3">HMF4947</strain>
    </source>
</reference>
<evidence type="ECO:0000313" key="3">
    <source>
        <dbReference type="Proteomes" id="UP000441336"/>
    </source>
</evidence>
<feature type="chain" id="PRO_5029585945" evidence="1">
    <location>
        <begin position="20"/>
        <end position="68"/>
    </location>
</feature>
<organism evidence="2 3">
    <name type="scientific">Hymenobacter ginkgonis</name>
    <dbReference type="NCBI Taxonomy" id="2682976"/>
    <lineage>
        <taxon>Bacteria</taxon>
        <taxon>Pseudomonadati</taxon>
        <taxon>Bacteroidota</taxon>
        <taxon>Cytophagia</taxon>
        <taxon>Cytophagales</taxon>
        <taxon>Hymenobacteraceae</taxon>
        <taxon>Hymenobacter</taxon>
    </lineage>
</organism>
<sequence length="68" mass="7374">MKIFLLSLVLLLASSRAFAQLPAADEAAIRRVVARTPANYTNHHFADMATYTTPDVSGVNIVHASLYA</sequence>
<gene>
    <name evidence="2" type="ORF">GO988_18165</name>
</gene>
<name>A0A7K1TIM3_9BACT</name>
<evidence type="ECO:0000256" key="1">
    <source>
        <dbReference type="SAM" id="SignalP"/>
    </source>
</evidence>
<keyword evidence="3" id="KW-1185">Reference proteome</keyword>
<dbReference type="AlphaFoldDB" id="A0A7K1TIM3"/>
<dbReference type="Proteomes" id="UP000441336">
    <property type="component" value="Unassembled WGS sequence"/>
</dbReference>
<keyword evidence="1" id="KW-0732">Signal</keyword>
<comment type="caution">
    <text evidence="2">The sequence shown here is derived from an EMBL/GenBank/DDBJ whole genome shotgun (WGS) entry which is preliminary data.</text>
</comment>
<dbReference type="RefSeq" id="WP_157568142.1">
    <property type="nucleotide sequence ID" value="NZ_WQKZ01000004.1"/>
</dbReference>
<feature type="signal peptide" evidence="1">
    <location>
        <begin position="1"/>
        <end position="19"/>
    </location>
</feature>
<evidence type="ECO:0000313" key="2">
    <source>
        <dbReference type="EMBL" id="MVN78259.1"/>
    </source>
</evidence>
<dbReference type="EMBL" id="WQKZ01000004">
    <property type="protein sequence ID" value="MVN78259.1"/>
    <property type="molecule type" value="Genomic_DNA"/>
</dbReference>
<proteinExistence type="predicted"/>
<accession>A0A7K1TIM3</accession>